<keyword evidence="8" id="KW-1185">Reference proteome</keyword>
<evidence type="ECO:0000256" key="4">
    <source>
        <dbReference type="ARBA" id="ARBA00022989"/>
    </source>
</evidence>
<dbReference type="Proteomes" id="UP001446871">
    <property type="component" value="Unassembled WGS sequence"/>
</dbReference>
<keyword evidence="4 6" id="KW-1133">Transmembrane helix</keyword>
<evidence type="ECO:0000256" key="2">
    <source>
        <dbReference type="ARBA" id="ARBA00022448"/>
    </source>
</evidence>
<evidence type="ECO:0000256" key="5">
    <source>
        <dbReference type="ARBA" id="ARBA00023136"/>
    </source>
</evidence>
<dbReference type="PANTHER" id="PTHR43791">
    <property type="entry name" value="PERMEASE-RELATED"/>
    <property type="match status" value="1"/>
</dbReference>
<evidence type="ECO:0000313" key="8">
    <source>
        <dbReference type="Proteomes" id="UP001446871"/>
    </source>
</evidence>
<keyword evidence="2" id="KW-0813">Transport</keyword>
<keyword evidence="5 6" id="KW-0472">Membrane</keyword>
<feature type="transmembrane region" description="Helical" evidence="6">
    <location>
        <begin position="189"/>
        <end position="210"/>
    </location>
</feature>
<comment type="caution">
    <text evidence="7">The sequence shown here is derived from an EMBL/GenBank/DDBJ whole genome shotgun (WGS) entry which is preliminary data.</text>
</comment>
<dbReference type="InterPro" id="IPR036259">
    <property type="entry name" value="MFS_trans_sf"/>
</dbReference>
<feature type="transmembrane region" description="Helical" evidence="6">
    <location>
        <begin position="121"/>
        <end position="143"/>
    </location>
</feature>
<dbReference type="EMBL" id="JAQQWM010000006">
    <property type="protein sequence ID" value="KAK8059424.1"/>
    <property type="molecule type" value="Genomic_DNA"/>
</dbReference>
<gene>
    <name evidence="7" type="ORF">PG996_009354</name>
</gene>
<feature type="transmembrane region" description="Helical" evidence="6">
    <location>
        <begin position="95"/>
        <end position="115"/>
    </location>
</feature>
<dbReference type="SUPFAM" id="SSF103473">
    <property type="entry name" value="MFS general substrate transporter"/>
    <property type="match status" value="1"/>
</dbReference>
<evidence type="ECO:0000256" key="1">
    <source>
        <dbReference type="ARBA" id="ARBA00004141"/>
    </source>
</evidence>
<dbReference type="PANTHER" id="PTHR43791:SF39">
    <property type="entry name" value="TRANSPORTER LIZ1_SEO1, PUTATIVE (AFU_ORTHOLOGUE AFUA_3G00980)-RELATED"/>
    <property type="match status" value="1"/>
</dbReference>
<feature type="transmembrane region" description="Helical" evidence="6">
    <location>
        <begin position="58"/>
        <end position="83"/>
    </location>
</feature>
<accession>A0ABR1UKK4</accession>
<evidence type="ECO:0000256" key="3">
    <source>
        <dbReference type="ARBA" id="ARBA00022692"/>
    </source>
</evidence>
<sequence>MFSGYLMAAVYRLDGKNGYHGWQWLFIIYALTLLYIFFNNGSGYGSQPAFQLWLKSQGYGVAAVNSYPTLASAVAVVFTLLYAWSSDSVFRGARWPPVVFAGTVLIVLNASLAAWEIPTGWKWACYVLGMMGGGISGLTFAWAHEICSEDHEERALVVATMNEMAYVVQAWLPLIVWQQVEAPRYRKGFITTVFLNVGEIAMALLIRFLHRREKAQKARRVSVEA</sequence>
<organism evidence="7 8">
    <name type="scientific">Apiospora saccharicola</name>
    <dbReference type="NCBI Taxonomy" id="335842"/>
    <lineage>
        <taxon>Eukaryota</taxon>
        <taxon>Fungi</taxon>
        <taxon>Dikarya</taxon>
        <taxon>Ascomycota</taxon>
        <taxon>Pezizomycotina</taxon>
        <taxon>Sordariomycetes</taxon>
        <taxon>Xylariomycetidae</taxon>
        <taxon>Amphisphaeriales</taxon>
        <taxon>Apiosporaceae</taxon>
        <taxon>Apiospora</taxon>
    </lineage>
</organism>
<proteinExistence type="predicted"/>
<keyword evidence="3 6" id="KW-0812">Transmembrane</keyword>
<evidence type="ECO:0000256" key="6">
    <source>
        <dbReference type="SAM" id="Phobius"/>
    </source>
</evidence>
<evidence type="ECO:0000313" key="7">
    <source>
        <dbReference type="EMBL" id="KAK8059424.1"/>
    </source>
</evidence>
<protein>
    <submittedName>
        <fullName evidence="7">Uncharacterized protein</fullName>
    </submittedName>
</protein>
<name>A0ABR1UKK4_9PEZI</name>
<reference evidence="7 8" key="1">
    <citation type="submission" date="2023-01" db="EMBL/GenBank/DDBJ databases">
        <title>Analysis of 21 Apiospora genomes using comparative genomics revels a genus with tremendous synthesis potential of carbohydrate active enzymes and secondary metabolites.</title>
        <authorList>
            <person name="Sorensen T."/>
        </authorList>
    </citation>
    <scope>NUCLEOTIDE SEQUENCE [LARGE SCALE GENOMIC DNA]</scope>
    <source>
        <strain evidence="7 8">CBS 83171</strain>
    </source>
</reference>
<feature type="transmembrane region" description="Helical" evidence="6">
    <location>
        <begin position="21"/>
        <end position="38"/>
    </location>
</feature>
<comment type="subcellular location">
    <subcellularLocation>
        <location evidence="1">Membrane</location>
        <topology evidence="1">Multi-pass membrane protein</topology>
    </subcellularLocation>
</comment>
<dbReference type="Gene3D" id="1.20.1250.20">
    <property type="entry name" value="MFS general substrate transporter like domains"/>
    <property type="match status" value="1"/>
</dbReference>